<reference evidence="2 3" key="1">
    <citation type="journal article" date="2004" name="Appl. Environ. Microbiol.">
        <title>Mineralization of individual congeners of linear alkylbenzenesulfonate by defined pairs of heterotrophic bacteria.</title>
        <authorList>
            <person name="Schleheck D."/>
            <person name="Knepper T.P."/>
            <person name="Fischer K."/>
            <person name="Cook A.M."/>
        </authorList>
    </citation>
    <scope>NUCLEOTIDE SEQUENCE [LARGE SCALE GENOMIC DNA]</scope>
    <source>
        <strain evidence="3">DSM 14576 / KF-1</strain>
    </source>
</reference>
<dbReference type="InterPro" id="IPR005064">
    <property type="entry name" value="BUG"/>
</dbReference>
<dbReference type="RefSeq" id="WP_003054587.1">
    <property type="nucleotide sequence ID" value="NZ_AAUJ02000001.1"/>
</dbReference>
<organism evidence="2 3">
    <name type="scientific">Comamonas testosteroni (strain DSM 14576 / KF-1)</name>
    <name type="common">Pseudomonas testosteroni</name>
    <dbReference type="NCBI Taxonomy" id="399795"/>
    <lineage>
        <taxon>Bacteria</taxon>
        <taxon>Pseudomonadati</taxon>
        <taxon>Pseudomonadota</taxon>
        <taxon>Betaproteobacteria</taxon>
        <taxon>Burkholderiales</taxon>
        <taxon>Comamonadaceae</taxon>
        <taxon>Comamonas</taxon>
    </lineage>
</organism>
<accession>B7WRI9</accession>
<dbReference type="eggNOG" id="COG3181">
    <property type="taxonomic scope" value="Bacteria"/>
</dbReference>
<dbReference type="EMBL" id="AAUJ02000001">
    <property type="protein sequence ID" value="EED67174.1"/>
    <property type="molecule type" value="Genomic_DNA"/>
</dbReference>
<protein>
    <recommendedName>
        <fullName evidence="4">ABC transporter substrate-binding protein</fullName>
    </recommendedName>
</protein>
<dbReference type="InterPro" id="IPR042100">
    <property type="entry name" value="Bug_dom1"/>
</dbReference>
<dbReference type="Pfam" id="PF03401">
    <property type="entry name" value="TctC"/>
    <property type="match status" value="1"/>
</dbReference>
<evidence type="ECO:0008006" key="4">
    <source>
        <dbReference type="Google" id="ProtNLM"/>
    </source>
</evidence>
<gene>
    <name evidence="2" type="ORF">CtesDRAFT_PD2120</name>
</gene>
<name>B7WRI9_COMTK</name>
<evidence type="ECO:0000256" key="1">
    <source>
        <dbReference type="ARBA" id="ARBA00006987"/>
    </source>
</evidence>
<sequence length="318" mass="34528" precursor="true">MERRIFNTSLLAGAGSFLIPQVVAAAPKTIRIIVPFTAGSGSDEGARFYAEKLGEILNRSIVVENKPGASGLIAVKTVLAEPADGNTVLLASNSVVSVNPAVNPNLGYDPFKEIVPVHGMGISSVAMISGKGSDINEIKDIQEKYRKIKAPLAVGNYSDGYRLISEWLSQALGVEVSPVNYKGGSPMVTDIIGNRLEMGLNDIGGILQMYRGGKLNVLATTGNKRDKELPKVPTMMELGYKDFETYVWTSLYMKKGTDVGWIKEFAAAVAKFQASDAGKAYEASRPGEFLSISMDEMGEFQRKEFNRFKSILEKSRKV</sequence>
<dbReference type="CDD" id="cd07012">
    <property type="entry name" value="PBP2_Bug_TTT"/>
    <property type="match status" value="1"/>
</dbReference>
<dbReference type="Proteomes" id="UP000003039">
    <property type="component" value="Unassembled WGS sequence"/>
</dbReference>
<dbReference type="OrthoDB" id="8678477at2"/>
<comment type="caution">
    <text evidence="2">The sequence shown here is derived from an EMBL/GenBank/DDBJ whole genome shotgun (WGS) entry which is preliminary data.</text>
</comment>
<dbReference type="Gene3D" id="3.40.190.10">
    <property type="entry name" value="Periplasmic binding protein-like II"/>
    <property type="match status" value="1"/>
</dbReference>
<proteinExistence type="inferred from homology"/>
<evidence type="ECO:0000313" key="3">
    <source>
        <dbReference type="Proteomes" id="UP000003039"/>
    </source>
</evidence>
<dbReference type="AlphaFoldDB" id="B7WRI9"/>
<dbReference type="PANTHER" id="PTHR42928:SF5">
    <property type="entry name" value="BLR1237 PROTEIN"/>
    <property type="match status" value="1"/>
</dbReference>
<evidence type="ECO:0000313" key="2">
    <source>
        <dbReference type="EMBL" id="EED67174.1"/>
    </source>
</evidence>
<dbReference type="PANTHER" id="PTHR42928">
    <property type="entry name" value="TRICARBOXYLATE-BINDING PROTEIN"/>
    <property type="match status" value="1"/>
</dbReference>
<dbReference type="Gene3D" id="3.40.190.150">
    <property type="entry name" value="Bordetella uptake gene, domain 1"/>
    <property type="match status" value="1"/>
</dbReference>
<comment type="similarity">
    <text evidence="1">Belongs to the UPF0065 (bug) family.</text>
</comment>